<dbReference type="GeneID" id="54485240"/>
<accession>A0A6A6W2X9</accession>
<evidence type="ECO:0000313" key="1">
    <source>
        <dbReference type="EMBL" id="KAF2756915.1"/>
    </source>
</evidence>
<reference evidence="1" key="1">
    <citation type="journal article" date="2020" name="Stud. Mycol.">
        <title>101 Dothideomycetes genomes: a test case for predicting lifestyles and emergence of pathogens.</title>
        <authorList>
            <person name="Haridas S."/>
            <person name="Albert R."/>
            <person name="Binder M."/>
            <person name="Bloem J."/>
            <person name="Labutti K."/>
            <person name="Salamov A."/>
            <person name="Andreopoulos B."/>
            <person name="Baker S."/>
            <person name="Barry K."/>
            <person name="Bills G."/>
            <person name="Bluhm B."/>
            <person name="Cannon C."/>
            <person name="Castanera R."/>
            <person name="Culley D."/>
            <person name="Daum C."/>
            <person name="Ezra D."/>
            <person name="Gonzalez J."/>
            <person name="Henrissat B."/>
            <person name="Kuo A."/>
            <person name="Liang C."/>
            <person name="Lipzen A."/>
            <person name="Lutzoni F."/>
            <person name="Magnuson J."/>
            <person name="Mondo S."/>
            <person name="Nolan M."/>
            <person name="Ohm R."/>
            <person name="Pangilinan J."/>
            <person name="Park H.-J."/>
            <person name="Ramirez L."/>
            <person name="Alfaro M."/>
            <person name="Sun H."/>
            <person name="Tritt A."/>
            <person name="Yoshinaga Y."/>
            <person name="Zwiers L.-H."/>
            <person name="Turgeon B."/>
            <person name="Goodwin S."/>
            <person name="Spatafora J."/>
            <person name="Crous P."/>
            <person name="Grigoriev I."/>
        </authorList>
    </citation>
    <scope>NUCLEOTIDE SEQUENCE</scope>
    <source>
        <strain evidence="1">CBS 121739</strain>
    </source>
</reference>
<name>A0A6A6W2X9_9PEZI</name>
<dbReference type="Proteomes" id="UP000799437">
    <property type="component" value="Unassembled WGS sequence"/>
</dbReference>
<protein>
    <submittedName>
        <fullName evidence="1">Uncharacterized protein</fullName>
    </submittedName>
</protein>
<evidence type="ECO:0000313" key="2">
    <source>
        <dbReference type="Proteomes" id="UP000799437"/>
    </source>
</evidence>
<keyword evidence="2" id="KW-1185">Reference proteome</keyword>
<sequence>MVATKKRRWTSWTSASLTESINSMYAWYNAAIVYHVYLWDIRTASNGIDRCWSGVFSVKKIFQYSQWYTCR</sequence>
<dbReference type="RefSeq" id="XP_033599366.1">
    <property type="nucleotide sequence ID" value="XM_033744186.1"/>
</dbReference>
<gene>
    <name evidence="1" type="ORF">EJ05DRAFT_477145</name>
</gene>
<proteinExistence type="predicted"/>
<organism evidence="1 2">
    <name type="scientific">Pseudovirgaria hyperparasitica</name>
    <dbReference type="NCBI Taxonomy" id="470096"/>
    <lineage>
        <taxon>Eukaryota</taxon>
        <taxon>Fungi</taxon>
        <taxon>Dikarya</taxon>
        <taxon>Ascomycota</taxon>
        <taxon>Pezizomycotina</taxon>
        <taxon>Dothideomycetes</taxon>
        <taxon>Dothideomycetes incertae sedis</taxon>
        <taxon>Acrospermales</taxon>
        <taxon>Acrospermaceae</taxon>
        <taxon>Pseudovirgaria</taxon>
    </lineage>
</organism>
<dbReference type="AlphaFoldDB" id="A0A6A6W2X9"/>
<dbReference type="EMBL" id="ML996574">
    <property type="protein sequence ID" value="KAF2756915.1"/>
    <property type="molecule type" value="Genomic_DNA"/>
</dbReference>